<dbReference type="Pfam" id="PF02384">
    <property type="entry name" value="N6_Mtase"/>
    <property type="match status" value="1"/>
</dbReference>
<keyword evidence="1" id="KW-0489">Methyltransferase</keyword>
<comment type="caution">
    <text evidence="5">The sequence shown here is derived from an EMBL/GenBank/DDBJ whole genome shotgun (WGS) entry which is preliminary data.</text>
</comment>
<dbReference type="PRINTS" id="PR00507">
    <property type="entry name" value="N12N6MTFRASE"/>
</dbReference>
<sequence length="511" mass="59392">MDIQHTMIDRYILKIEKIIRIGNYTEHSFRPMFKELIDSISNDIEAINEPTREKYGSPDFLILKERYPLGYIETKKIGANLEDVEESEQLLRYREGISNLILTNYIDFRWYVNGSLRLKGTLADIDLKKNTLIKKISSKDVTQVLSNFLMVKNEISNSEELAKQMAHYALYIKSELQLFLKSSDRNVRFLKQQLDGFRQILLNDLTEDELSDMYAQTICYGLFAARLASNDEDMLTRFNASYAIPQTNPFLRRLFNEIIGPDLNEKIGWIVDDLVKLLNATKINKILYSMESHPEHDPIIHFYETFLSYYDQSIRSFRGVYFTPKSIVSFIVRSVNIILKEKFNLDGGLANSSLINLSDNKQLHKVQILDPASGTGTFLNEIIQEVYKTFENNKGLWTGYVKNHLLPRLYGFEILMAPYTVSHMKLSVTLKELGYDISSNERLRVYLTNTLEEVHEMVEQPFFSYWLSEEANAAREIKRDVPVVFCNKKAQKNAIKNAECCHPIKIYLMGF</sequence>
<gene>
    <name evidence="5" type="ORF">GCM10008967_29890</name>
</gene>
<dbReference type="InterPro" id="IPR029063">
    <property type="entry name" value="SAM-dependent_MTases_sf"/>
</dbReference>
<dbReference type="PANTHER" id="PTHR33841:SF5">
    <property type="entry name" value="DNA METHYLASE (MODIFICATION METHYLASE) (METHYLTRANSFERASE)-RELATED"/>
    <property type="match status" value="1"/>
</dbReference>
<proteinExistence type="predicted"/>
<dbReference type="RefSeq" id="WP_343800472.1">
    <property type="nucleotide sequence ID" value="NZ_BAAADJ010000052.1"/>
</dbReference>
<dbReference type="Proteomes" id="UP001500782">
    <property type="component" value="Unassembled WGS sequence"/>
</dbReference>
<evidence type="ECO:0000259" key="4">
    <source>
        <dbReference type="Pfam" id="PF02384"/>
    </source>
</evidence>
<keyword evidence="6" id="KW-1185">Reference proteome</keyword>
<feature type="domain" description="DNA methylase adenine-specific" evidence="4">
    <location>
        <begin position="299"/>
        <end position="472"/>
    </location>
</feature>
<evidence type="ECO:0000256" key="1">
    <source>
        <dbReference type="ARBA" id="ARBA00022603"/>
    </source>
</evidence>
<dbReference type="EMBL" id="BAAADJ010000052">
    <property type="protein sequence ID" value="GAA0337651.1"/>
    <property type="molecule type" value="Genomic_DNA"/>
</dbReference>
<dbReference type="InterPro" id="IPR050953">
    <property type="entry name" value="N4_N6_ade-DNA_methylase"/>
</dbReference>
<dbReference type="Gene3D" id="3.40.50.150">
    <property type="entry name" value="Vaccinia Virus protein VP39"/>
    <property type="match status" value="1"/>
</dbReference>
<evidence type="ECO:0000256" key="2">
    <source>
        <dbReference type="ARBA" id="ARBA00022679"/>
    </source>
</evidence>
<dbReference type="PANTHER" id="PTHR33841">
    <property type="entry name" value="DNA METHYLTRANSFERASE YEEA-RELATED"/>
    <property type="match status" value="1"/>
</dbReference>
<evidence type="ECO:0000313" key="5">
    <source>
        <dbReference type="EMBL" id="GAA0337651.1"/>
    </source>
</evidence>
<name>A0ABN0WH93_9BACI</name>
<evidence type="ECO:0000313" key="6">
    <source>
        <dbReference type="Proteomes" id="UP001500782"/>
    </source>
</evidence>
<dbReference type="SUPFAM" id="SSF53335">
    <property type="entry name" value="S-adenosyl-L-methionine-dependent methyltransferases"/>
    <property type="match status" value="1"/>
</dbReference>
<accession>A0ABN0WH93</accession>
<keyword evidence="2" id="KW-0808">Transferase</keyword>
<organism evidence="5 6">
    <name type="scientific">Bacillus carboniphilus</name>
    <dbReference type="NCBI Taxonomy" id="86663"/>
    <lineage>
        <taxon>Bacteria</taxon>
        <taxon>Bacillati</taxon>
        <taxon>Bacillota</taxon>
        <taxon>Bacilli</taxon>
        <taxon>Bacillales</taxon>
        <taxon>Bacillaceae</taxon>
        <taxon>Bacillus</taxon>
    </lineage>
</organism>
<reference evidence="5 6" key="1">
    <citation type="journal article" date="2019" name="Int. J. Syst. Evol. Microbiol.">
        <title>The Global Catalogue of Microorganisms (GCM) 10K type strain sequencing project: providing services to taxonomists for standard genome sequencing and annotation.</title>
        <authorList>
            <consortium name="The Broad Institute Genomics Platform"/>
            <consortium name="The Broad Institute Genome Sequencing Center for Infectious Disease"/>
            <person name="Wu L."/>
            <person name="Ma J."/>
        </authorList>
    </citation>
    <scope>NUCLEOTIDE SEQUENCE [LARGE SCALE GENOMIC DNA]</scope>
    <source>
        <strain evidence="5 6">JCM 9731</strain>
    </source>
</reference>
<evidence type="ECO:0000256" key="3">
    <source>
        <dbReference type="ARBA" id="ARBA00022691"/>
    </source>
</evidence>
<keyword evidence="3" id="KW-0949">S-adenosyl-L-methionine</keyword>
<dbReference type="InterPro" id="IPR003356">
    <property type="entry name" value="DNA_methylase_A-5"/>
</dbReference>
<protein>
    <recommendedName>
        <fullName evidence="4">DNA methylase adenine-specific domain-containing protein</fullName>
    </recommendedName>
</protein>